<organism evidence="2 3">
    <name type="scientific">Rhodopseudomonas palustris</name>
    <dbReference type="NCBI Taxonomy" id="1076"/>
    <lineage>
        <taxon>Bacteria</taxon>
        <taxon>Pseudomonadati</taxon>
        <taxon>Pseudomonadota</taxon>
        <taxon>Alphaproteobacteria</taxon>
        <taxon>Hyphomicrobiales</taxon>
        <taxon>Nitrobacteraceae</taxon>
        <taxon>Rhodopseudomonas</taxon>
    </lineage>
</organism>
<dbReference type="Pfam" id="PF07995">
    <property type="entry name" value="GSDH"/>
    <property type="match status" value="1"/>
</dbReference>
<sequence>MKAPIVWVSGTLTAATALVASLVIVTASRGAITTFESSAGPLSVQTVAEDLVHPWGLAFLPDGRMLVTERPGRLRLVTQQGQVSKPLQGVPEVWASGQGGLLDVAADKDIATNRTLYLCYAERDGRGGRTAVARARLTEGDAPRLDDVQVIFRQQGPLSSGNHYGCRIAQDGGGDLFVTLGEHYAHRDQAQNLSNHLGKIVRIAPDGSAPKDNPFAGRDGAKPEVWSLGHRNPQGLAFNPADGSLWEVEHGPRGGDEVNPIRRGENYGWPVIGYGVDYSGAKIHEATTKPGMQQPAKYWVPSISPSGMAFYTGKLFPNWKGSLFVGALSGQMLVRLSLQGDKITGEERLLQALSERIRDVRQGPDGALWLLTDSAAGRILRVTPASE</sequence>
<dbReference type="OrthoDB" id="9770043at2"/>
<dbReference type="RefSeq" id="WP_110788443.1">
    <property type="nucleotide sequence ID" value="NZ_QKQS01000033.1"/>
</dbReference>
<dbReference type="PANTHER" id="PTHR19328:SF75">
    <property type="entry name" value="ALDOSE SUGAR DEHYDROGENASE YLII"/>
    <property type="match status" value="1"/>
</dbReference>
<gene>
    <name evidence="2" type="ORF">DNX69_23615</name>
</gene>
<comment type="caution">
    <text evidence="2">The sequence shown here is derived from an EMBL/GenBank/DDBJ whole genome shotgun (WGS) entry which is preliminary data.</text>
</comment>
<dbReference type="InterPro" id="IPR011042">
    <property type="entry name" value="6-blade_b-propeller_TolB-like"/>
</dbReference>
<evidence type="ECO:0000259" key="1">
    <source>
        <dbReference type="Pfam" id="PF07995"/>
    </source>
</evidence>
<dbReference type="Proteomes" id="UP000248134">
    <property type="component" value="Unassembled WGS sequence"/>
</dbReference>
<dbReference type="SUPFAM" id="SSF50952">
    <property type="entry name" value="Soluble quinoprotein glucose dehydrogenase"/>
    <property type="match status" value="1"/>
</dbReference>
<dbReference type="InterPro" id="IPR012938">
    <property type="entry name" value="Glc/Sorbosone_DH"/>
</dbReference>
<dbReference type="Gene3D" id="2.120.10.30">
    <property type="entry name" value="TolB, C-terminal domain"/>
    <property type="match status" value="1"/>
</dbReference>
<reference evidence="2 3" key="1">
    <citation type="submission" date="2018-06" db="EMBL/GenBank/DDBJ databases">
        <title>Draft Whole-Genome Sequence of the purple photosynthetic bacterium Rhodospeudomonas palustris XCP.</title>
        <authorList>
            <person name="Rayyan A."/>
            <person name="Meyer T.E."/>
            <person name="Kyndt J.A."/>
        </authorList>
    </citation>
    <scope>NUCLEOTIDE SEQUENCE [LARGE SCALE GENOMIC DNA]</scope>
    <source>
        <strain evidence="2 3">XCP</strain>
    </source>
</reference>
<accession>A0A323UBC9</accession>
<evidence type="ECO:0000313" key="2">
    <source>
        <dbReference type="EMBL" id="PZA09533.1"/>
    </source>
</evidence>
<feature type="domain" description="Glucose/Sorbosone dehydrogenase" evidence="1">
    <location>
        <begin position="52"/>
        <end position="381"/>
    </location>
</feature>
<dbReference type="AlphaFoldDB" id="A0A323UBC9"/>
<dbReference type="PANTHER" id="PTHR19328">
    <property type="entry name" value="HEDGEHOG-INTERACTING PROTEIN"/>
    <property type="match status" value="1"/>
</dbReference>
<dbReference type="EMBL" id="QKQS01000033">
    <property type="protein sequence ID" value="PZA09533.1"/>
    <property type="molecule type" value="Genomic_DNA"/>
</dbReference>
<dbReference type="InterPro" id="IPR011041">
    <property type="entry name" value="Quinoprot_gluc/sorb_DH_b-prop"/>
</dbReference>
<proteinExistence type="predicted"/>
<name>A0A323UBC9_RHOPL</name>
<protein>
    <submittedName>
        <fullName evidence="2">PQQ-dependent sugar dehydrogenase</fullName>
    </submittedName>
</protein>
<evidence type="ECO:0000313" key="3">
    <source>
        <dbReference type="Proteomes" id="UP000248134"/>
    </source>
</evidence>